<keyword evidence="1" id="KW-1133">Transmembrane helix</keyword>
<proteinExistence type="predicted"/>
<dbReference type="GeneID" id="57034984"/>
<dbReference type="STRING" id="451.B6N58_11610"/>
<feature type="transmembrane region" description="Helical" evidence="1">
    <location>
        <begin position="21"/>
        <end position="44"/>
    </location>
</feature>
<reference evidence="2" key="2">
    <citation type="submission" date="2014-09" db="EMBL/GenBank/DDBJ databases">
        <authorList>
            <person name="GOMEZ-VALERO Laura"/>
        </authorList>
    </citation>
    <scope>NUCLEOTIDE SEQUENCE</scope>
    <source>
        <strain evidence="2">ATCC33218</strain>
    </source>
</reference>
<dbReference type="HOGENOM" id="CLU_2479514_0_0_6"/>
<organism evidence="2 4">
    <name type="scientific">Legionella micdadei</name>
    <name type="common">Tatlockia micdadei</name>
    <dbReference type="NCBI Taxonomy" id="451"/>
    <lineage>
        <taxon>Bacteria</taxon>
        <taxon>Pseudomonadati</taxon>
        <taxon>Pseudomonadota</taxon>
        <taxon>Gammaproteobacteria</taxon>
        <taxon>Legionellales</taxon>
        <taxon>Legionellaceae</taxon>
        <taxon>Legionella</taxon>
    </lineage>
</organism>
<dbReference type="KEGG" id="tmc:LMI_0762"/>
<keyword evidence="1" id="KW-0812">Transmembrane</keyword>
<evidence type="ECO:0000313" key="5">
    <source>
        <dbReference type="Proteomes" id="UP000182998"/>
    </source>
</evidence>
<dbReference type="PATRIC" id="fig|451.8.peg.484"/>
<keyword evidence="5" id="KW-1185">Reference proteome</keyword>
<evidence type="ECO:0000313" key="2">
    <source>
        <dbReference type="EMBL" id="CEG60085.1"/>
    </source>
</evidence>
<dbReference type="Proteomes" id="UP000032414">
    <property type="component" value="Chromosome I"/>
</dbReference>
<name>A0A098GDJ4_LEGMI</name>
<reference evidence="4" key="1">
    <citation type="submission" date="2014-09" db="EMBL/GenBank/DDBJ databases">
        <authorList>
            <person name="Gomez-Valero L."/>
        </authorList>
    </citation>
    <scope>NUCLEOTIDE SEQUENCE [LARGE SCALE GENOMIC DNA]</scope>
    <source>
        <strain evidence="4">ATCC33218</strain>
    </source>
</reference>
<dbReference type="RefSeq" id="WP_010946731.1">
    <property type="nucleotide sequence ID" value="NZ_CP020614.1"/>
</dbReference>
<dbReference type="EMBL" id="LN614830">
    <property type="protein sequence ID" value="CEG60085.1"/>
    <property type="molecule type" value="Genomic_DNA"/>
</dbReference>
<protein>
    <submittedName>
        <fullName evidence="2">Uncharacterized protein</fullName>
    </submittedName>
</protein>
<evidence type="ECO:0000313" key="4">
    <source>
        <dbReference type="Proteomes" id="UP000032414"/>
    </source>
</evidence>
<accession>A0A098GDJ4</accession>
<keyword evidence="1" id="KW-0472">Membrane</keyword>
<feature type="transmembrane region" description="Helical" evidence="1">
    <location>
        <begin position="64"/>
        <end position="84"/>
    </location>
</feature>
<reference evidence="3 5" key="3">
    <citation type="submission" date="2016-10" db="EMBL/GenBank/DDBJ databases">
        <authorList>
            <person name="Varghese N."/>
            <person name="Submissions S."/>
        </authorList>
    </citation>
    <scope>NUCLEOTIDE SEQUENCE [LARGE SCALE GENOMIC DNA]</scope>
    <source>
        <strain evidence="3 5">ATCC 33218</strain>
    </source>
</reference>
<dbReference type="Proteomes" id="UP000182998">
    <property type="component" value="Unassembled WGS sequence"/>
</dbReference>
<sequence length="88" mass="9952">MSKDEIARMFASTFKQASNNISAQVFSSSIRFIAISLVILAVMWCVNHMMGAEEKQQQGYLLNFGSRMVRLVIGLMIFILVLFVKETT</sequence>
<dbReference type="OrthoDB" id="5638464at2"/>
<evidence type="ECO:0000313" key="3">
    <source>
        <dbReference type="EMBL" id="SCY79255.1"/>
    </source>
</evidence>
<evidence type="ECO:0000256" key="1">
    <source>
        <dbReference type="SAM" id="Phobius"/>
    </source>
</evidence>
<dbReference type="EMBL" id="FMVN01000020">
    <property type="protein sequence ID" value="SCY79255.1"/>
    <property type="molecule type" value="Genomic_DNA"/>
</dbReference>
<dbReference type="AlphaFoldDB" id="A0A098GDJ4"/>
<gene>
    <name evidence="2" type="ORF">LMI_0762</name>
    <name evidence="3" type="ORF">SAMN02982997_02935</name>
</gene>